<evidence type="ECO:0000256" key="2">
    <source>
        <dbReference type="ARBA" id="ARBA00022692"/>
    </source>
</evidence>
<evidence type="ECO:0000256" key="1">
    <source>
        <dbReference type="ARBA" id="ARBA00004141"/>
    </source>
</evidence>
<dbReference type="OrthoDB" id="887702at2759"/>
<evidence type="ECO:0000313" key="10">
    <source>
        <dbReference type="EMBL" id="PIN19881.1"/>
    </source>
</evidence>
<protein>
    <recommendedName>
        <fullName evidence="9">PGG domain-containing protein</fullName>
    </recommendedName>
</protein>
<comment type="caution">
    <text evidence="10">The sequence shown here is derived from an EMBL/GenBank/DDBJ whole genome shotgun (WGS) entry which is preliminary data.</text>
</comment>
<dbReference type="InterPro" id="IPR002110">
    <property type="entry name" value="Ankyrin_rpt"/>
</dbReference>
<reference evidence="11" key="1">
    <citation type="journal article" date="2018" name="Gigascience">
        <title>Genome assembly of the Pink Ipe (Handroanthus impetiginosus, Bignoniaceae), a highly valued, ecologically keystone Neotropical timber forest tree.</title>
        <authorList>
            <person name="Silva-Junior O.B."/>
            <person name="Grattapaglia D."/>
            <person name="Novaes E."/>
            <person name="Collevatti R.G."/>
        </authorList>
    </citation>
    <scope>NUCLEOTIDE SEQUENCE [LARGE SCALE GENOMIC DNA]</scope>
    <source>
        <strain evidence="11">cv. UFG-1</strain>
    </source>
</reference>
<dbReference type="PROSITE" id="PS50088">
    <property type="entry name" value="ANK_REPEAT"/>
    <property type="match status" value="1"/>
</dbReference>
<feature type="transmembrane region" description="Helical" evidence="8">
    <location>
        <begin position="183"/>
        <end position="203"/>
    </location>
</feature>
<name>A0A2G9HQS5_9LAMI</name>
<keyword evidence="11" id="KW-1185">Reference proteome</keyword>
<evidence type="ECO:0000256" key="4">
    <source>
        <dbReference type="ARBA" id="ARBA00022989"/>
    </source>
</evidence>
<dbReference type="SMART" id="SM00248">
    <property type="entry name" value="ANK"/>
    <property type="match status" value="2"/>
</dbReference>
<keyword evidence="4 8" id="KW-1133">Transmembrane helix</keyword>
<dbReference type="PROSITE" id="PS50297">
    <property type="entry name" value="ANK_REP_REGION"/>
    <property type="match status" value="1"/>
</dbReference>
<evidence type="ECO:0000256" key="6">
    <source>
        <dbReference type="ARBA" id="ARBA00023136"/>
    </source>
</evidence>
<keyword evidence="3" id="KW-0677">Repeat</keyword>
<dbReference type="EMBL" id="NKXS01001210">
    <property type="protein sequence ID" value="PIN19881.1"/>
    <property type="molecule type" value="Genomic_DNA"/>
</dbReference>
<dbReference type="PANTHER" id="PTHR24186:SF37">
    <property type="entry name" value="PGG DOMAIN-CONTAINING PROTEIN"/>
    <property type="match status" value="1"/>
</dbReference>
<dbReference type="AlphaFoldDB" id="A0A2G9HQS5"/>
<evidence type="ECO:0000256" key="8">
    <source>
        <dbReference type="SAM" id="Phobius"/>
    </source>
</evidence>
<accession>A0A2G9HQS5</accession>
<keyword evidence="2 8" id="KW-0812">Transmembrane</keyword>
<evidence type="ECO:0000313" key="11">
    <source>
        <dbReference type="Proteomes" id="UP000231279"/>
    </source>
</evidence>
<dbReference type="PANTHER" id="PTHR24186">
    <property type="entry name" value="PROTEIN PHOSPHATASE 1 REGULATORY SUBUNIT"/>
    <property type="match status" value="1"/>
</dbReference>
<sequence>MAPFAAREKMDKGLSLLHLCVKYGQFEALNILVLQMNQLLNWKDDDGDTILHMAVRDKRTEIIQYLVENTIIDVNAKNSKGQTPMSILDQTPPDTTTSKIRKILTPKLCNSDINTQTQPVRWLNEKRDAIMVVAVLIATMAFQAGMSPAGGVWQEDSDAHRAGEAVMARNHPKAYESFARFNVIAFLSSLTSILLLISGLPLIRRRLFMWILVPIMWLTVTSIAVTYAISIVMVTPEKQRRYSSSHVIEIHGLAIWFWEHDSAYRQVVEEQRINCMVA</sequence>
<keyword evidence="6 8" id="KW-0472">Membrane</keyword>
<keyword evidence="5 7" id="KW-0040">ANK repeat</keyword>
<dbReference type="InterPro" id="IPR036770">
    <property type="entry name" value="Ankyrin_rpt-contain_sf"/>
</dbReference>
<dbReference type="InterPro" id="IPR026961">
    <property type="entry name" value="PGG_dom"/>
</dbReference>
<feature type="transmembrane region" description="Helical" evidence="8">
    <location>
        <begin position="129"/>
        <end position="146"/>
    </location>
</feature>
<dbReference type="SUPFAM" id="SSF48403">
    <property type="entry name" value="Ankyrin repeat"/>
    <property type="match status" value="1"/>
</dbReference>
<evidence type="ECO:0000256" key="3">
    <source>
        <dbReference type="ARBA" id="ARBA00022737"/>
    </source>
</evidence>
<proteinExistence type="predicted"/>
<dbReference type="Proteomes" id="UP000231279">
    <property type="component" value="Unassembled WGS sequence"/>
</dbReference>
<organism evidence="10 11">
    <name type="scientific">Handroanthus impetiginosus</name>
    <dbReference type="NCBI Taxonomy" id="429701"/>
    <lineage>
        <taxon>Eukaryota</taxon>
        <taxon>Viridiplantae</taxon>
        <taxon>Streptophyta</taxon>
        <taxon>Embryophyta</taxon>
        <taxon>Tracheophyta</taxon>
        <taxon>Spermatophyta</taxon>
        <taxon>Magnoliopsida</taxon>
        <taxon>eudicotyledons</taxon>
        <taxon>Gunneridae</taxon>
        <taxon>Pentapetalae</taxon>
        <taxon>asterids</taxon>
        <taxon>lamiids</taxon>
        <taxon>Lamiales</taxon>
        <taxon>Bignoniaceae</taxon>
        <taxon>Crescentiina</taxon>
        <taxon>Tabebuia alliance</taxon>
        <taxon>Handroanthus</taxon>
    </lineage>
</organism>
<comment type="subcellular location">
    <subcellularLocation>
        <location evidence="1">Membrane</location>
        <topology evidence="1">Multi-pass membrane protein</topology>
    </subcellularLocation>
</comment>
<dbReference type="Pfam" id="PF13962">
    <property type="entry name" value="PGG"/>
    <property type="match status" value="1"/>
</dbReference>
<dbReference type="Gene3D" id="1.25.40.20">
    <property type="entry name" value="Ankyrin repeat-containing domain"/>
    <property type="match status" value="1"/>
</dbReference>
<dbReference type="STRING" id="429701.A0A2G9HQS5"/>
<feature type="repeat" description="ANK" evidence="7">
    <location>
        <begin position="46"/>
        <end position="69"/>
    </location>
</feature>
<dbReference type="Pfam" id="PF12796">
    <property type="entry name" value="Ank_2"/>
    <property type="match status" value="1"/>
</dbReference>
<evidence type="ECO:0000259" key="9">
    <source>
        <dbReference type="Pfam" id="PF13962"/>
    </source>
</evidence>
<dbReference type="GO" id="GO:0005886">
    <property type="term" value="C:plasma membrane"/>
    <property type="evidence" value="ECO:0007669"/>
    <property type="project" value="TreeGrafter"/>
</dbReference>
<feature type="domain" description="PGG" evidence="9">
    <location>
        <begin position="121"/>
        <end position="234"/>
    </location>
</feature>
<evidence type="ECO:0000256" key="5">
    <source>
        <dbReference type="ARBA" id="ARBA00023043"/>
    </source>
</evidence>
<feature type="transmembrane region" description="Helical" evidence="8">
    <location>
        <begin position="210"/>
        <end position="234"/>
    </location>
</feature>
<gene>
    <name evidence="10" type="ORF">CDL12_07428</name>
</gene>
<evidence type="ECO:0000256" key="7">
    <source>
        <dbReference type="PROSITE-ProRule" id="PRU00023"/>
    </source>
</evidence>